<proteinExistence type="predicted"/>
<dbReference type="RefSeq" id="WP_177219267.1">
    <property type="nucleotide sequence ID" value="NZ_FOXH01000001.1"/>
</dbReference>
<protein>
    <submittedName>
        <fullName evidence="1">Sulfur carrier protein ThiS</fullName>
    </submittedName>
</protein>
<organism evidence="1 2">
    <name type="scientific">Pseudarcicella hirudinis</name>
    <dbReference type="NCBI Taxonomy" id="1079859"/>
    <lineage>
        <taxon>Bacteria</taxon>
        <taxon>Pseudomonadati</taxon>
        <taxon>Bacteroidota</taxon>
        <taxon>Cytophagia</taxon>
        <taxon>Cytophagales</taxon>
        <taxon>Flectobacillaceae</taxon>
        <taxon>Pseudarcicella</taxon>
    </lineage>
</organism>
<dbReference type="InterPro" id="IPR016155">
    <property type="entry name" value="Mopterin_synth/thiamin_S_b"/>
</dbReference>
<reference evidence="2" key="1">
    <citation type="submission" date="2016-10" db="EMBL/GenBank/DDBJ databases">
        <authorList>
            <person name="Varghese N."/>
            <person name="Submissions S."/>
        </authorList>
    </citation>
    <scope>NUCLEOTIDE SEQUENCE [LARGE SCALE GENOMIC DNA]</scope>
    <source>
        <strain evidence="2">E92,LMG 26720,CCM 7988</strain>
    </source>
</reference>
<dbReference type="EMBL" id="FOXH01000001">
    <property type="protein sequence ID" value="SFP06808.1"/>
    <property type="molecule type" value="Genomic_DNA"/>
</dbReference>
<name>A0A1I5MAZ9_9BACT</name>
<evidence type="ECO:0000313" key="1">
    <source>
        <dbReference type="EMBL" id="SFP06808.1"/>
    </source>
</evidence>
<dbReference type="InterPro" id="IPR012675">
    <property type="entry name" value="Beta-grasp_dom_sf"/>
</dbReference>
<sequence>MTIFVNNQPVELTGKLTIPQLLRDQQVAHLKGLAIAINDFVITKSDWEQVVFQENDQVTIIRASQGG</sequence>
<dbReference type="Gene3D" id="3.10.20.30">
    <property type="match status" value="1"/>
</dbReference>
<dbReference type="Proteomes" id="UP000199306">
    <property type="component" value="Unassembled WGS sequence"/>
</dbReference>
<keyword evidence="2" id="KW-1185">Reference proteome</keyword>
<dbReference type="STRING" id="1079859.SAMN04515674_101223"/>
<dbReference type="AlphaFoldDB" id="A0A1I5MAZ9"/>
<accession>A0A1I5MAZ9</accession>
<evidence type="ECO:0000313" key="2">
    <source>
        <dbReference type="Proteomes" id="UP000199306"/>
    </source>
</evidence>
<dbReference type="InterPro" id="IPR003749">
    <property type="entry name" value="ThiS/MoaD-like"/>
</dbReference>
<dbReference type="SUPFAM" id="SSF54285">
    <property type="entry name" value="MoaD/ThiS"/>
    <property type="match status" value="1"/>
</dbReference>
<dbReference type="InterPro" id="IPR010035">
    <property type="entry name" value="Thi_S"/>
</dbReference>
<dbReference type="CDD" id="cd00565">
    <property type="entry name" value="Ubl_ThiS"/>
    <property type="match status" value="1"/>
</dbReference>
<dbReference type="PANTHER" id="PTHR34472">
    <property type="entry name" value="SULFUR CARRIER PROTEIN THIS"/>
    <property type="match status" value="1"/>
</dbReference>
<gene>
    <name evidence="1" type="ORF">SAMN04515674_101223</name>
</gene>
<dbReference type="PANTHER" id="PTHR34472:SF1">
    <property type="entry name" value="SULFUR CARRIER PROTEIN THIS"/>
    <property type="match status" value="1"/>
</dbReference>
<dbReference type="NCBIfam" id="TIGR01683">
    <property type="entry name" value="thiS"/>
    <property type="match status" value="1"/>
</dbReference>
<dbReference type="Pfam" id="PF02597">
    <property type="entry name" value="ThiS"/>
    <property type="match status" value="1"/>
</dbReference>